<dbReference type="PRINTS" id="PR00502">
    <property type="entry name" value="NUDIXFAMILY"/>
</dbReference>
<protein>
    <submittedName>
        <fullName evidence="7">NUDIX hydrolase</fullName>
    </submittedName>
</protein>
<evidence type="ECO:0000313" key="8">
    <source>
        <dbReference type="Proteomes" id="UP000002420"/>
    </source>
</evidence>
<evidence type="ECO:0000256" key="3">
    <source>
        <dbReference type="ARBA" id="ARBA00022801"/>
    </source>
</evidence>
<feature type="domain" description="Nudix hydrolase" evidence="6">
    <location>
        <begin position="38"/>
        <end position="172"/>
    </location>
</feature>
<dbReference type="InterPro" id="IPR000086">
    <property type="entry name" value="NUDIX_hydrolase_dom"/>
</dbReference>
<dbReference type="InterPro" id="IPR020084">
    <property type="entry name" value="NUDIX_hydrolase_CS"/>
</dbReference>
<evidence type="ECO:0000256" key="1">
    <source>
        <dbReference type="ARBA" id="ARBA00001946"/>
    </source>
</evidence>
<keyword evidence="2" id="KW-0479">Metal-binding</keyword>
<dbReference type="OrthoDB" id="5417595at2"/>
<dbReference type="PROSITE" id="PS51462">
    <property type="entry name" value="NUDIX"/>
    <property type="match status" value="1"/>
</dbReference>
<dbReference type="InterPro" id="IPR050241">
    <property type="entry name" value="NAD-cap_RNA_hydrolase_NudC"/>
</dbReference>
<dbReference type="GO" id="GO:0035529">
    <property type="term" value="F:NADH pyrophosphatase activity"/>
    <property type="evidence" value="ECO:0007669"/>
    <property type="project" value="TreeGrafter"/>
</dbReference>
<dbReference type="SUPFAM" id="SSF55811">
    <property type="entry name" value="Nudix"/>
    <property type="match status" value="1"/>
</dbReference>
<sequence length="182" mass="20415">MTRESNAPITRCPQCGSEALTWPSPKHFTCADCGFVLYLNIAAAVAVIMECRGKILFGVRKHEPQRGMLDLPGGFVDQGESAEEAARREVQEELGVAVHDMRYLFSFPNKYRYRGIEYDTLDLIFLARWDEAPAVKAADDLEDALWVSHDAVEYDKIGFSSLSRAVRRYLETEYPGEGGSCP</sequence>
<dbReference type="Pfam" id="PF00293">
    <property type="entry name" value="NUDIX"/>
    <property type="match status" value="1"/>
</dbReference>
<accession>B3E6Z4</accession>
<dbReference type="eggNOG" id="COG2816">
    <property type="taxonomic scope" value="Bacteria"/>
</dbReference>
<dbReference type="EMBL" id="CP001089">
    <property type="protein sequence ID" value="ACD96399.1"/>
    <property type="molecule type" value="Genomic_DNA"/>
</dbReference>
<dbReference type="GO" id="GO:0005829">
    <property type="term" value="C:cytosol"/>
    <property type="evidence" value="ECO:0007669"/>
    <property type="project" value="TreeGrafter"/>
</dbReference>
<dbReference type="HOGENOM" id="CLU_037162_15_0_7"/>
<organism evidence="7 8">
    <name type="scientific">Trichlorobacter lovleyi (strain ATCC BAA-1151 / DSM 17278 / SZ)</name>
    <name type="common">Geobacter lovleyi</name>
    <dbReference type="NCBI Taxonomy" id="398767"/>
    <lineage>
        <taxon>Bacteria</taxon>
        <taxon>Pseudomonadati</taxon>
        <taxon>Thermodesulfobacteriota</taxon>
        <taxon>Desulfuromonadia</taxon>
        <taxon>Geobacterales</taxon>
        <taxon>Geobacteraceae</taxon>
        <taxon>Trichlorobacter</taxon>
    </lineage>
</organism>
<dbReference type="Proteomes" id="UP000002420">
    <property type="component" value="Chromosome"/>
</dbReference>
<evidence type="ECO:0000256" key="2">
    <source>
        <dbReference type="ARBA" id="ARBA00022723"/>
    </source>
</evidence>
<evidence type="ECO:0000313" key="7">
    <source>
        <dbReference type="EMBL" id="ACD96399.1"/>
    </source>
</evidence>
<dbReference type="PANTHER" id="PTHR42904">
    <property type="entry name" value="NUDIX HYDROLASE, NUDC SUBFAMILY"/>
    <property type="match status" value="1"/>
</dbReference>
<evidence type="ECO:0000256" key="4">
    <source>
        <dbReference type="ARBA" id="ARBA00022842"/>
    </source>
</evidence>
<dbReference type="AlphaFoldDB" id="B3E6Z4"/>
<reference evidence="7 8" key="1">
    <citation type="submission" date="2008-05" db="EMBL/GenBank/DDBJ databases">
        <title>Complete sequence of chromosome of Geobacter lovleyi SZ.</title>
        <authorList>
            <consortium name="US DOE Joint Genome Institute"/>
            <person name="Lucas S."/>
            <person name="Copeland A."/>
            <person name="Lapidus A."/>
            <person name="Glavina del Rio T."/>
            <person name="Dalin E."/>
            <person name="Tice H."/>
            <person name="Bruce D."/>
            <person name="Goodwin L."/>
            <person name="Pitluck S."/>
            <person name="Chertkov O."/>
            <person name="Meincke L."/>
            <person name="Brettin T."/>
            <person name="Detter J.C."/>
            <person name="Han C."/>
            <person name="Tapia R."/>
            <person name="Kuske C.R."/>
            <person name="Schmutz J."/>
            <person name="Larimer F."/>
            <person name="Land M."/>
            <person name="Hauser L."/>
            <person name="Kyrpides N."/>
            <person name="Mikhailova N."/>
            <person name="Sung Y."/>
            <person name="Fletcher K.E."/>
            <person name="Ritalahti K.M."/>
            <person name="Loeffler F.E."/>
            <person name="Richardson P."/>
        </authorList>
    </citation>
    <scope>NUCLEOTIDE SEQUENCE [LARGE SCALE GENOMIC DNA]</scope>
    <source>
        <strain evidence="8">ATCC BAA-1151 / DSM 17278 / SZ</strain>
    </source>
</reference>
<keyword evidence="8" id="KW-1185">Reference proteome</keyword>
<dbReference type="PROSITE" id="PS00893">
    <property type="entry name" value="NUDIX_BOX"/>
    <property type="match status" value="1"/>
</dbReference>
<dbReference type="GO" id="GO:0019677">
    <property type="term" value="P:NAD+ catabolic process"/>
    <property type="evidence" value="ECO:0007669"/>
    <property type="project" value="TreeGrafter"/>
</dbReference>
<evidence type="ECO:0000256" key="5">
    <source>
        <dbReference type="RuleBase" id="RU003476"/>
    </source>
</evidence>
<evidence type="ECO:0000259" key="6">
    <source>
        <dbReference type="PROSITE" id="PS51462"/>
    </source>
</evidence>
<name>B3E6Z4_TRIL1</name>
<comment type="cofactor">
    <cofactor evidence="1">
        <name>Mg(2+)</name>
        <dbReference type="ChEBI" id="CHEBI:18420"/>
    </cofactor>
</comment>
<dbReference type="RefSeq" id="WP_012470729.1">
    <property type="nucleotide sequence ID" value="NC_010814.1"/>
</dbReference>
<keyword evidence="3 5" id="KW-0378">Hydrolase</keyword>
<gene>
    <name evidence="7" type="ordered locus">Glov_2686</name>
</gene>
<dbReference type="InterPro" id="IPR020476">
    <property type="entry name" value="Nudix_hydrolase"/>
</dbReference>
<dbReference type="GO" id="GO:0006742">
    <property type="term" value="P:NADP+ catabolic process"/>
    <property type="evidence" value="ECO:0007669"/>
    <property type="project" value="TreeGrafter"/>
</dbReference>
<keyword evidence="4" id="KW-0460">Magnesium</keyword>
<comment type="similarity">
    <text evidence="5">Belongs to the Nudix hydrolase family.</text>
</comment>
<dbReference type="GO" id="GO:0046872">
    <property type="term" value="F:metal ion binding"/>
    <property type="evidence" value="ECO:0007669"/>
    <property type="project" value="UniProtKB-KW"/>
</dbReference>
<dbReference type="Gene3D" id="3.90.79.10">
    <property type="entry name" value="Nucleoside Triphosphate Pyrophosphohydrolase"/>
    <property type="match status" value="1"/>
</dbReference>
<dbReference type="CDD" id="cd04681">
    <property type="entry name" value="NUDIX_Hydrolase"/>
    <property type="match status" value="1"/>
</dbReference>
<dbReference type="KEGG" id="glo:Glov_2686"/>
<dbReference type="InterPro" id="IPR015797">
    <property type="entry name" value="NUDIX_hydrolase-like_dom_sf"/>
</dbReference>
<dbReference type="STRING" id="398767.Glov_2686"/>
<proteinExistence type="inferred from homology"/>
<dbReference type="PANTHER" id="PTHR42904:SF12">
    <property type="entry name" value="ADP-RIBOSE PYROPHOSPHATASE-RELATED"/>
    <property type="match status" value="1"/>
</dbReference>